<dbReference type="InterPro" id="IPR011990">
    <property type="entry name" value="TPR-like_helical_dom_sf"/>
</dbReference>
<sequence length="372" mass="42797">MKEINIGRVLIKNRHKRGITQDELATHLGVSKGAVSKWETGSSLPDILLLPQLASYFDISIDELIGYQPQMEQEDIKKLYIRLSKDFSMLSFEEVLAECLKIAKKFYACYPLLFELGTLLINHTSQASCPEQVEQIIEKALEWFHRVRTEADETNLQKEALLMEAFCLLQLQRPSEVIDILEPVNMQSGSPEPLLASAYRAIGNDQEAKKILQVGIYKEIMTLFNLFPSYLNLCLNDAEQFAETCQRFYKIADVFQMKMLHPGILLGIYITIAQDWMKLNNAEQALDILSQYTELAVSNIYPLHLHGDNFFDLLDEWLDSELVLRSFPPRDETLIRHSMTQALNENPVFLPLAKDSRFQMMVNRLKASEEEK</sequence>
<dbReference type="Pfam" id="PF01381">
    <property type="entry name" value="HTH_3"/>
    <property type="match status" value="1"/>
</dbReference>
<dbReference type="PROSITE" id="PS50943">
    <property type="entry name" value="HTH_CROC1"/>
    <property type="match status" value="1"/>
</dbReference>
<dbReference type="SMART" id="SM00530">
    <property type="entry name" value="HTH_XRE"/>
    <property type="match status" value="1"/>
</dbReference>
<protein>
    <submittedName>
        <fullName evidence="3">XRE family transcriptional regulator</fullName>
    </submittedName>
</protein>
<evidence type="ECO:0000256" key="1">
    <source>
        <dbReference type="ARBA" id="ARBA00023125"/>
    </source>
</evidence>
<dbReference type="Gene3D" id="1.10.260.40">
    <property type="entry name" value="lambda repressor-like DNA-binding domains"/>
    <property type="match status" value="1"/>
</dbReference>
<dbReference type="PANTHER" id="PTHR46558:SF11">
    <property type="entry name" value="HTH-TYPE TRANSCRIPTIONAL REGULATOR XRE"/>
    <property type="match status" value="1"/>
</dbReference>
<evidence type="ECO:0000313" key="3">
    <source>
        <dbReference type="EMBL" id="RGK46947.1"/>
    </source>
</evidence>
<dbReference type="RefSeq" id="WP_015542929.1">
    <property type="nucleotide sequence ID" value="NZ_QSQQ01000013.1"/>
</dbReference>
<reference evidence="3 4" key="1">
    <citation type="submission" date="2018-08" db="EMBL/GenBank/DDBJ databases">
        <title>A genome reference for cultivated species of the human gut microbiota.</title>
        <authorList>
            <person name="Zou Y."/>
            <person name="Xue W."/>
            <person name="Luo G."/>
        </authorList>
    </citation>
    <scope>NUCLEOTIDE SEQUENCE [LARGE SCALE GENOMIC DNA]</scope>
    <source>
        <strain evidence="3 4">TF11-11</strain>
    </source>
</reference>
<dbReference type="CDD" id="cd00093">
    <property type="entry name" value="HTH_XRE"/>
    <property type="match status" value="1"/>
</dbReference>
<dbReference type="InterPro" id="IPR001387">
    <property type="entry name" value="Cro/C1-type_HTH"/>
</dbReference>
<name>A0A3E4MBB0_9FIRM</name>
<gene>
    <name evidence="3" type="ORF">DXD10_10695</name>
</gene>
<dbReference type="InterPro" id="IPR010982">
    <property type="entry name" value="Lambda_DNA-bd_dom_sf"/>
</dbReference>
<keyword evidence="1" id="KW-0238">DNA-binding</keyword>
<dbReference type="GO" id="GO:0003677">
    <property type="term" value="F:DNA binding"/>
    <property type="evidence" value="ECO:0007669"/>
    <property type="project" value="UniProtKB-KW"/>
</dbReference>
<evidence type="ECO:0000313" key="4">
    <source>
        <dbReference type="Proteomes" id="UP000261208"/>
    </source>
</evidence>
<proteinExistence type="predicted"/>
<dbReference type="Proteomes" id="UP000261208">
    <property type="component" value="Unassembled WGS sequence"/>
</dbReference>
<feature type="domain" description="HTH cro/C1-type" evidence="2">
    <location>
        <begin position="14"/>
        <end position="64"/>
    </location>
</feature>
<dbReference type="Gene3D" id="1.25.40.10">
    <property type="entry name" value="Tetratricopeptide repeat domain"/>
    <property type="match status" value="1"/>
</dbReference>
<dbReference type="SUPFAM" id="SSF47413">
    <property type="entry name" value="lambda repressor-like DNA-binding domains"/>
    <property type="match status" value="1"/>
</dbReference>
<accession>A0A3E4MBB0</accession>
<organism evidence="3 4">
    <name type="scientific">Dorea formicigenerans</name>
    <dbReference type="NCBI Taxonomy" id="39486"/>
    <lineage>
        <taxon>Bacteria</taxon>
        <taxon>Bacillati</taxon>
        <taxon>Bacillota</taxon>
        <taxon>Clostridia</taxon>
        <taxon>Lachnospirales</taxon>
        <taxon>Lachnospiraceae</taxon>
        <taxon>Dorea</taxon>
    </lineage>
</organism>
<comment type="caution">
    <text evidence="3">The sequence shown here is derived from an EMBL/GenBank/DDBJ whole genome shotgun (WGS) entry which is preliminary data.</text>
</comment>
<dbReference type="PANTHER" id="PTHR46558">
    <property type="entry name" value="TRACRIPTIONAL REGULATORY PROTEIN-RELATED-RELATED"/>
    <property type="match status" value="1"/>
</dbReference>
<evidence type="ECO:0000259" key="2">
    <source>
        <dbReference type="PROSITE" id="PS50943"/>
    </source>
</evidence>
<dbReference type="GeneID" id="75080872"/>
<dbReference type="EMBL" id="QSQQ01000013">
    <property type="protein sequence ID" value="RGK46947.1"/>
    <property type="molecule type" value="Genomic_DNA"/>
</dbReference>
<dbReference type="AlphaFoldDB" id="A0A3E4MBB0"/>